<name>A0A6P3WC14_CLUHA</name>
<evidence type="ECO:0000256" key="10">
    <source>
        <dbReference type="ARBA" id="ARBA00022840"/>
    </source>
</evidence>
<dbReference type="CTD" id="10392"/>
<dbReference type="SUPFAM" id="SSF52047">
    <property type="entry name" value="RNI-like"/>
    <property type="match status" value="1"/>
</dbReference>
<dbReference type="Gene3D" id="3.40.50.300">
    <property type="entry name" value="P-loop containing nucleotide triphosphate hydrolases"/>
    <property type="match status" value="1"/>
</dbReference>
<evidence type="ECO:0000256" key="11">
    <source>
        <dbReference type="ARBA" id="ARBA00022843"/>
    </source>
</evidence>
<dbReference type="InterPro" id="IPR001315">
    <property type="entry name" value="CARD"/>
</dbReference>
<evidence type="ECO:0000256" key="14">
    <source>
        <dbReference type="ARBA" id="ARBA00023139"/>
    </source>
</evidence>
<keyword evidence="13" id="KW-0472">Membrane</keyword>
<keyword evidence="14" id="KW-0564">Palmitate</keyword>
<dbReference type="InterPro" id="IPR011029">
    <property type="entry name" value="DEATH-like_dom_sf"/>
</dbReference>
<dbReference type="GO" id="GO:0042981">
    <property type="term" value="P:regulation of apoptotic process"/>
    <property type="evidence" value="ECO:0007669"/>
    <property type="project" value="InterPro"/>
</dbReference>
<dbReference type="FunFam" id="3.40.50.300:FF:001074">
    <property type="entry name" value="Nucleotide binding oligomerization domain containing 1"/>
    <property type="match status" value="1"/>
</dbReference>
<evidence type="ECO:0000256" key="3">
    <source>
        <dbReference type="ARBA" id="ARBA00004496"/>
    </source>
</evidence>
<dbReference type="Proteomes" id="UP000515152">
    <property type="component" value="Chromosome 11"/>
</dbReference>
<reference evidence="20" key="1">
    <citation type="submission" date="2025-08" db="UniProtKB">
        <authorList>
            <consortium name="RefSeq"/>
        </authorList>
    </citation>
    <scope>IDENTIFICATION</scope>
</reference>
<evidence type="ECO:0000256" key="12">
    <source>
        <dbReference type="ARBA" id="ARBA00022859"/>
    </source>
</evidence>
<evidence type="ECO:0000256" key="13">
    <source>
        <dbReference type="ARBA" id="ARBA00023136"/>
    </source>
</evidence>
<dbReference type="PANTHER" id="PTHR24106">
    <property type="entry name" value="NACHT, LRR AND CARD DOMAINS-CONTAINING"/>
    <property type="match status" value="1"/>
</dbReference>
<evidence type="ECO:0000256" key="1">
    <source>
        <dbReference type="ARBA" id="ARBA00004187"/>
    </source>
</evidence>
<keyword evidence="5" id="KW-0963">Cytoplasm</keyword>
<keyword evidence="6" id="KW-0399">Innate immunity</keyword>
<accession>A0A6P3WC14</accession>
<evidence type="ECO:0000256" key="15">
    <source>
        <dbReference type="ARBA" id="ARBA00023288"/>
    </source>
</evidence>
<dbReference type="FunFam" id="3.80.10.10:FF:000666">
    <property type="entry name" value="Nucleotide-binding oligomerization domain-containing protein 1"/>
    <property type="match status" value="1"/>
</dbReference>
<evidence type="ECO:0000256" key="16">
    <source>
        <dbReference type="ARBA" id="ARBA00038296"/>
    </source>
</evidence>
<keyword evidence="10" id="KW-0067">ATP-binding</keyword>
<comment type="subcellular location">
    <subcellularLocation>
        <location evidence="1">Basolateral cell membrane</location>
    </subcellularLocation>
    <subcellularLocation>
        <location evidence="2">Cell membrane</location>
        <topology evidence="2">Lipid-anchor</topology>
    </subcellularLocation>
    <subcellularLocation>
        <location evidence="3">Cytoplasm</location>
    </subcellularLocation>
</comment>
<evidence type="ECO:0000256" key="4">
    <source>
        <dbReference type="ARBA" id="ARBA00022475"/>
    </source>
</evidence>
<evidence type="ECO:0000256" key="6">
    <source>
        <dbReference type="ARBA" id="ARBA00022588"/>
    </source>
</evidence>
<dbReference type="GO" id="GO:0005737">
    <property type="term" value="C:cytoplasm"/>
    <property type="evidence" value="ECO:0007669"/>
    <property type="project" value="UniProtKB-SubCell"/>
</dbReference>
<feature type="domain" description="NACHT" evidence="18">
    <location>
        <begin position="193"/>
        <end position="333"/>
    </location>
</feature>
<dbReference type="InterPro" id="IPR041267">
    <property type="entry name" value="NLRP_HD2"/>
</dbReference>
<evidence type="ECO:0000256" key="9">
    <source>
        <dbReference type="ARBA" id="ARBA00022741"/>
    </source>
</evidence>
<dbReference type="GeneID" id="105910118"/>
<keyword evidence="4" id="KW-1003">Cell membrane</keyword>
<dbReference type="Gene3D" id="1.10.533.10">
    <property type="entry name" value="Death Domain, Fas"/>
    <property type="match status" value="1"/>
</dbReference>
<dbReference type="InterPro" id="IPR051261">
    <property type="entry name" value="NLR"/>
</dbReference>
<keyword evidence="9" id="KW-0547">Nucleotide-binding</keyword>
<keyword evidence="7" id="KW-0433">Leucine-rich repeat</keyword>
<dbReference type="RefSeq" id="XP_012694256.1">
    <property type="nucleotide sequence ID" value="XM_012838802.3"/>
</dbReference>
<feature type="domain" description="CARD" evidence="17">
    <location>
        <begin position="13"/>
        <end position="90"/>
    </location>
</feature>
<evidence type="ECO:0000256" key="2">
    <source>
        <dbReference type="ARBA" id="ARBA00004193"/>
    </source>
</evidence>
<dbReference type="Pfam" id="PF17776">
    <property type="entry name" value="NLRC4_HD2"/>
    <property type="match status" value="1"/>
</dbReference>
<dbReference type="SUPFAM" id="SSF47986">
    <property type="entry name" value="DEATH domain"/>
    <property type="match status" value="1"/>
</dbReference>
<dbReference type="Gene3D" id="3.80.10.10">
    <property type="entry name" value="Ribonuclease Inhibitor"/>
    <property type="match status" value="2"/>
</dbReference>
<keyword evidence="11" id="KW-0832">Ubl conjugation</keyword>
<dbReference type="KEGG" id="char:105910118"/>
<dbReference type="GO" id="GO:0005524">
    <property type="term" value="F:ATP binding"/>
    <property type="evidence" value="ECO:0007669"/>
    <property type="project" value="UniProtKB-KW"/>
</dbReference>
<evidence type="ECO:0000313" key="19">
    <source>
        <dbReference type="Proteomes" id="UP000515152"/>
    </source>
</evidence>
<comment type="similarity">
    <text evidence="16">Belongs to the NOD1-NOD2 family.</text>
</comment>
<evidence type="ECO:0000256" key="8">
    <source>
        <dbReference type="ARBA" id="ARBA00022737"/>
    </source>
</evidence>
<dbReference type="Pfam" id="PF05729">
    <property type="entry name" value="NACHT"/>
    <property type="match status" value="1"/>
</dbReference>
<dbReference type="GO" id="GO:0016323">
    <property type="term" value="C:basolateral plasma membrane"/>
    <property type="evidence" value="ECO:0007669"/>
    <property type="project" value="UniProtKB-SubCell"/>
</dbReference>
<dbReference type="PROSITE" id="PS50209">
    <property type="entry name" value="CARD"/>
    <property type="match status" value="1"/>
</dbReference>
<dbReference type="GO" id="GO:0045087">
    <property type="term" value="P:innate immune response"/>
    <property type="evidence" value="ECO:0007669"/>
    <property type="project" value="UniProtKB-KW"/>
</dbReference>
<keyword evidence="12" id="KW-0391">Immunity</keyword>
<dbReference type="InterPro" id="IPR032675">
    <property type="entry name" value="LRR_dom_sf"/>
</dbReference>
<keyword evidence="15" id="KW-0449">Lipoprotein</keyword>
<dbReference type="OrthoDB" id="120976at2759"/>
<evidence type="ECO:0000256" key="7">
    <source>
        <dbReference type="ARBA" id="ARBA00022614"/>
    </source>
</evidence>
<evidence type="ECO:0000313" key="20">
    <source>
        <dbReference type="RefSeq" id="XP_012694256.1"/>
    </source>
</evidence>
<sequence>MLIGRGSDEGAPMGPSALKILISHREVLVEQVKNTQCILDNLLSSGFVCNEDVEIIQRSTTKTNQVREILELVQSKGEEACAYFIHILHEAYDAYIDLRPWFKDIEYKPSEFLQQIPVVNTDPISKYSEKLRHDLGRDTCFITSYSQREETRLEELYTDTQMEILNDRNESQGYLESLVDLLGDNGVFNKDAETIFITGDAGVGKSILLQKLQNLWSKRELNTRAKFFFKFRCRMFSAFKETDEISLKDLIFKHNCYPDMDPDNEVFSYILRFPETIIFTFDGYDEIHSDFDLSNVPDVVSPEERTHPLLVLMNLLCGKLLKGSLKVLTARTGTEVQSRVIRKKVILKGFSPDHLQRYTALHFPNKEHLALVSLQLDASPHLGGLCSIPLFCWIIFKSFKHLQSMYNDFELPDSCVTLTSVFLLLSEVFLSRSSPPGLLKRSTRCTADTFRTGSRMLAAFARLALLGIEENRFVFRQEDVTSCGLEEDDLQVGYLKPVSHYDACGGQATFEFLHVTLHSFLAAFSLVLDKDSEPTEVLKFFAQCEYRKSHRFPCASCLGKSRPRDKDPFQNNAHLQFINLFLCGLLSKPNMALMEHLVPPLCLKKKRAVLKSYLSNSVKLHLRSLPRFKSETEGIKVHAMSNFLWMVRCIFETNSEDVARLTAKGISADYLKLAFCNIYSADCSAINFVLHHHRKCLGVDMDNNNICDYGVKQLRPSFSKMTVVRLCVNQITDSSIEVLAEELIRYKIVKVLGLYKNHITDAGAKLVAQIIEECPRLITVKLGLNRITSIGGKYLASGIKKSKSIFDVGMWGNTIGDEGAEAFAEALRNHTSLTNLSLSANGITSQGGRHIAKALSENSSLHIFWLIGNKISDEAASDLSEAIKINSGLTHVMLIDNQFSVHGAKLLSEGLSHNTTLKEINLKGNLVSEEEEKHFVAEPRLRFH</sequence>
<gene>
    <name evidence="20" type="primary">nod1</name>
</gene>
<dbReference type="PROSITE" id="PS50837">
    <property type="entry name" value="NACHT"/>
    <property type="match status" value="1"/>
</dbReference>
<dbReference type="Pfam" id="PF17779">
    <property type="entry name" value="WHD_NOD2"/>
    <property type="match status" value="1"/>
</dbReference>
<proteinExistence type="inferred from homology"/>
<dbReference type="Pfam" id="PF00619">
    <property type="entry name" value="CARD"/>
    <property type="match status" value="1"/>
</dbReference>
<dbReference type="InterPro" id="IPR027417">
    <property type="entry name" value="P-loop_NTPase"/>
</dbReference>
<evidence type="ECO:0000259" key="18">
    <source>
        <dbReference type="PROSITE" id="PS50837"/>
    </source>
</evidence>
<evidence type="ECO:0000259" key="17">
    <source>
        <dbReference type="PROSITE" id="PS50209"/>
    </source>
</evidence>
<organism evidence="19 20">
    <name type="scientific">Clupea harengus</name>
    <name type="common">Atlantic herring</name>
    <dbReference type="NCBI Taxonomy" id="7950"/>
    <lineage>
        <taxon>Eukaryota</taxon>
        <taxon>Metazoa</taxon>
        <taxon>Chordata</taxon>
        <taxon>Craniata</taxon>
        <taxon>Vertebrata</taxon>
        <taxon>Euteleostomi</taxon>
        <taxon>Actinopterygii</taxon>
        <taxon>Neopterygii</taxon>
        <taxon>Teleostei</taxon>
        <taxon>Clupei</taxon>
        <taxon>Clupeiformes</taxon>
        <taxon>Clupeoidei</taxon>
        <taxon>Clupeidae</taxon>
        <taxon>Clupea</taxon>
    </lineage>
</organism>
<dbReference type="Pfam" id="PF13516">
    <property type="entry name" value="LRR_6"/>
    <property type="match status" value="1"/>
</dbReference>
<evidence type="ECO:0000256" key="5">
    <source>
        <dbReference type="ARBA" id="ARBA00022490"/>
    </source>
</evidence>
<keyword evidence="19" id="KW-1185">Reference proteome</keyword>
<dbReference type="InterPro" id="IPR041075">
    <property type="entry name" value="NOD1/2_WH"/>
</dbReference>
<dbReference type="InterPro" id="IPR001611">
    <property type="entry name" value="Leu-rich_rpt"/>
</dbReference>
<protein>
    <submittedName>
        <fullName evidence="20">Nucleotide-binding oligomerization domain-containing protein 1</fullName>
    </submittedName>
</protein>
<dbReference type="SMART" id="SM00368">
    <property type="entry name" value="LRR_RI"/>
    <property type="match status" value="5"/>
</dbReference>
<dbReference type="AlphaFoldDB" id="A0A6P3WC14"/>
<keyword evidence="8" id="KW-0677">Repeat</keyword>
<dbReference type="InterPro" id="IPR007111">
    <property type="entry name" value="NACHT_NTPase"/>
</dbReference>